<feature type="compositionally biased region" description="Basic and acidic residues" evidence="1">
    <location>
        <begin position="417"/>
        <end position="447"/>
    </location>
</feature>
<organism evidence="2 3">
    <name type="scientific">Meloidogyne hapla</name>
    <name type="common">Root-knot nematode worm</name>
    <dbReference type="NCBI Taxonomy" id="6305"/>
    <lineage>
        <taxon>Eukaryota</taxon>
        <taxon>Metazoa</taxon>
        <taxon>Ecdysozoa</taxon>
        <taxon>Nematoda</taxon>
        <taxon>Chromadorea</taxon>
        <taxon>Rhabditida</taxon>
        <taxon>Tylenchina</taxon>
        <taxon>Tylenchomorpha</taxon>
        <taxon>Tylenchoidea</taxon>
        <taxon>Meloidogynidae</taxon>
        <taxon>Meloidogyninae</taxon>
        <taxon>Meloidogyne</taxon>
    </lineage>
</organism>
<feature type="compositionally biased region" description="Polar residues" evidence="1">
    <location>
        <begin position="388"/>
        <end position="406"/>
    </location>
</feature>
<name>A0A1I8BW96_MELHA</name>
<accession>A0A1I8BW96</accession>
<evidence type="ECO:0000256" key="1">
    <source>
        <dbReference type="SAM" id="MobiDB-lite"/>
    </source>
</evidence>
<protein>
    <submittedName>
        <fullName evidence="3">ANK_REP_REGION domain-containing protein</fullName>
    </submittedName>
</protein>
<feature type="region of interest" description="Disordered" evidence="1">
    <location>
        <begin position="385"/>
        <end position="447"/>
    </location>
</feature>
<dbReference type="WBParaSite" id="MhA1_Contig634.frz3.gene6">
    <property type="protein sequence ID" value="MhA1_Contig634.frz3.gene6"/>
    <property type="gene ID" value="MhA1_Contig634.frz3.gene6"/>
</dbReference>
<feature type="compositionally biased region" description="Basic and acidic residues" evidence="1">
    <location>
        <begin position="222"/>
        <end position="233"/>
    </location>
</feature>
<feature type="region of interest" description="Disordered" evidence="1">
    <location>
        <begin position="111"/>
        <end position="156"/>
    </location>
</feature>
<proteinExistence type="predicted"/>
<feature type="compositionally biased region" description="Basic and acidic residues" evidence="1">
    <location>
        <begin position="183"/>
        <end position="204"/>
    </location>
</feature>
<feature type="compositionally biased region" description="Basic and acidic residues" evidence="1">
    <location>
        <begin position="111"/>
        <end position="125"/>
    </location>
</feature>
<reference evidence="3" key="1">
    <citation type="submission" date="2016-11" db="UniProtKB">
        <authorList>
            <consortium name="WormBaseParasite"/>
        </authorList>
    </citation>
    <scope>IDENTIFICATION</scope>
</reference>
<feature type="region of interest" description="Disordered" evidence="1">
    <location>
        <begin position="178"/>
        <end position="315"/>
    </location>
</feature>
<dbReference type="Proteomes" id="UP000095281">
    <property type="component" value="Unplaced"/>
</dbReference>
<dbReference type="AlphaFoldDB" id="A0A1I8BW96"/>
<sequence>MATVKGKSPVKESVNLNELFEYCHKFSEKEINEREYLGMDEMKMELHDYFEPNKRTISFINYLRNNEEHSLNFFVKQNGDSPHYTYHIGQRRERKEYNRIEIISFPKEDYDSDRSESIKSEGSEAKRRRKGKGKLYKEDEALPEQQQKRRTSRKLIDLFKDSPVNMDFLVKLSKRIDRKQRKKEKETKKDEERKNEDDEERKKEDDEEYETPLRRSRKKQHSREEGQSREEGHVGSIQGEVGVSLEKEEIKEEQEDIRSARSPIRRQLAKERRRRHRSHPIEARSIGVLQLPTRSLSDLERERTGSNHSFSEAEYEGTDDFSMDLSHFPSKKGSTIQKDIVPFQHNEAENKGEIEEVSSDNTINIYKRDIKNPQAWDWERLGNLDYQADSSSPHNSPNKDYQQPSASCEIIEEEEEEGKKEGKVPSPKEDYIENIEEDKGKKSKNLKEKMAKKFRKVTASSALNSRKISEIKRAISDKIKRRIKST</sequence>
<evidence type="ECO:0000313" key="2">
    <source>
        <dbReference type="Proteomes" id="UP000095281"/>
    </source>
</evidence>
<evidence type="ECO:0000313" key="3">
    <source>
        <dbReference type="WBParaSite" id="MhA1_Contig634.frz3.gene6"/>
    </source>
</evidence>
<keyword evidence="2" id="KW-1185">Reference proteome</keyword>